<dbReference type="PANTHER" id="PTHR12236">
    <property type="entry name" value="STRUCTURAL CONTITUENT OF CUTICLE"/>
    <property type="match status" value="1"/>
</dbReference>
<evidence type="ECO:0000256" key="3">
    <source>
        <dbReference type="SAM" id="SignalP"/>
    </source>
</evidence>
<dbReference type="Proteomes" id="UP000291343">
    <property type="component" value="Unassembled WGS sequence"/>
</dbReference>
<gene>
    <name evidence="4" type="ORF">LSTR_LSTR009857</name>
</gene>
<accession>A0A482XRT4</accession>
<comment type="caution">
    <text evidence="4">The sequence shown here is derived from an EMBL/GenBank/DDBJ whole genome shotgun (WGS) entry which is preliminary data.</text>
</comment>
<dbReference type="Pfam" id="PF00379">
    <property type="entry name" value="Chitin_bind_4"/>
    <property type="match status" value="1"/>
</dbReference>
<feature type="chain" id="PRO_5019769660" description="Cuticular protein" evidence="3">
    <location>
        <begin position="22"/>
        <end position="263"/>
    </location>
</feature>
<proteinExistence type="predicted"/>
<evidence type="ECO:0000313" key="4">
    <source>
        <dbReference type="EMBL" id="RZF48168.1"/>
    </source>
</evidence>
<feature type="signal peptide" evidence="3">
    <location>
        <begin position="1"/>
        <end position="21"/>
    </location>
</feature>
<evidence type="ECO:0008006" key="6">
    <source>
        <dbReference type="Google" id="ProtNLM"/>
    </source>
</evidence>
<dbReference type="AlphaFoldDB" id="A0A482XRT4"/>
<evidence type="ECO:0000256" key="1">
    <source>
        <dbReference type="ARBA" id="ARBA00022460"/>
    </source>
</evidence>
<protein>
    <recommendedName>
        <fullName evidence="6">Cuticular protein</fullName>
    </recommendedName>
</protein>
<dbReference type="InParanoid" id="A0A482XRT4"/>
<dbReference type="PANTHER" id="PTHR12236:SF86">
    <property type="entry name" value="CCP84AC-RELATED"/>
    <property type="match status" value="1"/>
</dbReference>
<name>A0A482XRT4_LAOST</name>
<sequence length="263" mass="30000">MAYFKTTLVTLATLLIIETTAVEYYAYKAEPNHYDPIAKYSFQYAVKDDHTGDVKSQKETRHGDVVKGYYSLVQPDGKKRIVEYSADKKSGFVANVRYEGGYEHVYAPNHKAAPTPKYQPLAVKYLGNKVEESQQNEFDQEVSKYESPNFDAFKYGSVKLELPETPKFETFNPAKLELPLKYDSPKFELPESHKYGEIPEFKGLKLDLSSFEAPKIDFSQYLLKAMAAKVEAPKTAEPLKANPSYSDIFNTPLLDTPYFTYKL</sequence>
<dbReference type="EMBL" id="QKKF02002773">
    <property type="protein sequence ID" value="RZF48168.1"/>
    <property type="molecule type" value="Genomic_DNA"/>
</dbReference>
<keyword evidence="3" id="KW-0732">Signal</keyword>
<dbReference type="PROSITE" id="PS00233">
    <property type="entry name" value="CHIT_BIND_RR_1"/>
    <property type="match status" value="1"/>
</dbReference>
<dbReference type="GO" id="GO:0042302">
    <property type="term" value="F:structural constituent of cuticle"/>
    <property type="evidence" value="ECO:0007669"/>
    <property type="project" value="UniProtKB-UniRule"/>
</dbReference>
<dbReference type="InterPro" id="IPR031311">
    <property type="entry name" value="CHIT_BIND_RR_consensus"/>
</dbReference>
<dbReference type="InterPro" id="IPR000618">
    <property type="entry name" value="Insect_cuticle"/>
</dbReference>
<evidence type="ECO:0000256" key="2">
    <source>
        <dbReference type="PROSITE-ProRule" id="PRU00497"/>
    </source>
</evidence>
<dbReference type="InterPro" id="IPR051217">
    <property type="entry name" value="Insect_Cuticle_Struc_Prot"/>
</dbReference>
<dbReference type="GO" id="GO:0031012">
    <property type="term" value="C:extracellular matrix"/>
    <property type="evidence" value="ECO:0007669"/>
    <property type="project" value="TreeGrafter"/>
</dbReference>
<dbReference type="PRINTS" id="PR00947">
    <property type="entry name" value="CUTICLE"/>
</dbReference>
<dbReference type="PROSITE" id="PS51155">
    <property type="entry name" value="CHIT_BIND_RR_2"/>
    <property type="match status" value="1"/>
</dbReference>
<dbReference type="GO" id="GO:0005615">
    <property type="term" value="C:extracellular space"/>
    <property type="evidence" value="ECO:0007669"/>
    <property type="project" value="TreeGrafter"/>
</dbReference>
<keyword evidence="1 2" id="KW-0193">Cuticle</keyword>
<dbReference type="OrthoDB" id="6378648at2759"/>
<organism evidence="4 5">
    <name type="scientific">Laodelphax striatellus</name>
    <name type="common">Small brown planthopper</name>
    <name type="synonym">Delphax striatella</name>
    <dbReference type="NCBI Taxonomy" id="195883"/>
    <lineage>
        <taxon>Eukaryota</taxon>
        <taxon>Metazoa</taxon>
        <taxon>Ecdysozoa</taxon>
        <taxon>Arthropoda</taxon>
        <taxon>Hexapoda</taxon>
        <taxon>Insecta</taxon>
        <taxon>Pterygota</taxon>
        <taxon>Neoptera</taxon>
        <taxon>Paraneoptera</taxon>
        <taxon>Hemiptera</taxon>
        <taxon>Auchenorrhyncha</taxon>
        <taxon>Fulgoroidea</taxon>
        <taxon>Delphacidae</taxon>
        <taxon>Criomorphinae</taxon>
        <taxon>Laodelphax</taxon>
    </lineage>
</organism>
<keyword evidence="5" id="KW-1185">Reference proteome</keyword>
<evidence type="ECO:0000313" key="5">
    <source>
        <dbReference type="Proteomes" id="UP000291343"/>
    </source>
</evidence>
<reference evidence="4 5" key="1">
    <citation type="journal article" date="2017" name="Gigascience">
        <title>Genome sequence of the small brown planthopper, Laodelphax striatellus.</title>
        <authorList>
            <person name="Zhu J."/>
            <person name="Jiang F."/>
            <person name="Wang X."/>
            <person name="Yang P."/>
            <person name="Bao Y."/>
            <person name="Zhao W."/>
            <person name="Wang W."/>
            <person name="Lu H."/>
            <person name="Wang Q."/>
            <person name="Cui N."/>
            <person name="Li J."/>
            <person name="Chen X."/>
            <person name="Luo L."/>
            <person name="Yu J."/>
            <person name="Kang L."/>
            <person name="Cui F."/>
        </authorList>
    </citation>
    <scope>NUCLEOTIDE SEQUENCE [LARGE SCALE GENOMIC DNA]</scope>
    <source>
        <strain evidence="4">Lst14</strain>
    </source>
</reference>